<dbReference type="STRING" id="1716141.STSP_38430"/>
<feature type="region of interest" description="Disordered" evidence="1">
    <location>
        <begin position="158"/>
        <end position="179"/>
    </location>
</feature>
<organism evidence="2 3">
    <name type="scientific">Streptomyces jeddahensis</name>
    <dbReference type="NCBI Taxonomy" id="1716141"/>
    <lineage>
        <taxon>Bacteria</taxon>
        <taxon>Bacillati</taxon>
        <taxon>Actinomycetota</taxon>
        <taxon>Actinomycetes</taxon>
        <taxon>Kitasatosporales</taxon>
        <taxon>Streptomycetaceae</taxon>
        <taxon>Streptomyces</taxon>
    </lineage>
</organism>
<reference evidence="2 3" key="1">
    <citation type="submission" date="2015-12" db="EMBL/GenBank/DDBJ databases">
        <title>Genome sequence of Streptomyces sp. G25.</title>
        <authorList>
            <person name="Poehlein A."/>
            <person name="Roettig A."/>
            <person name="Hiessl S."/>
            <person name="Hauschild P."/>
            <person name="Schauer J."/>
            <person name="Madkour M.H."/>
            <person name="Al-Ansari A.M."/>
            <person name="Almakishah N.H."/>
            <person name="Steinbuechel A."/>
            <person name="Daniel R."/>
        </authorList>
    </citation>
    <scope>NUCLEOTIDE SEQUENCE [LARGE SCALE GENOMIC DNA]</scope>
    <source>
        <strain evidence="3">G25(2015)</strain>
    </source>
</reference>
<keyword evidence="3" id="KW-1185">Reference proteome</keyword>
<dbReference type="AlphaFoldDB" id="A0A177HPZ5"/>
<accession>A0A177HPZ5</accession>
<dbReference type="OrthoDB" id="3852429at2"/>
<sequence length="179" mass="19625">MRNSASRQAMEWLAAAAKDPRACKREWEYGEHGTVVLASGRFWDVLSVPEELGLLTLDTLLRTPQYEPGPTLADFAAHRVGFFLPPDPACRWIGSGIRYAGKGSWVAVPPPYRSGRSLQWLVPPDGSGDLHTPAALELALRQATARLALIVSREGAEPVGHSEHVPAQDLRAQDLRAQR</sequence>
<dbReference type="RefSeq" id="WP_067279281.1">
    <property type="nucleotide sequence ID" value="NZ_LOHS01000086.1"/>
</dbReference>
<name>A0A177HPZ5_9ACTN</name>
<evidence type="ECO:0008006" key="4">
    <source>
        <dbReference type="Google" id="ProtNLM"/>
    </source>
</evidence>
<comment type="caution">
    <text evidence="2">The sequence shown here is derived from an EMBL/GenBank/DDBJ whole genome shotgun (WGS) entry which is preliminary data.</text>
</comment>
<dbReference type="EMBL" id="LOHS01000086">
    <property type="protein sequence ID" value="OAH12806.1"/>
    <property type="molecule type" value="Genomic_DNA"/>
</dbReference>
<proteinExistence type="predicted"/>
<gene>
    <name evidence="2" type="ORF">STSP_38430</name>
</gene>
<dbReference type="PATRIC" id="fig|1716141.3.peg.4038"/>
<protein>
    <recommendedName>
        <fullName evidence="4">DNA primase/polymerase bifunctional N-terminal domain-containing protein</fullName>
    </recommendedName>
</protein>
<dbReference type="Proteomes" id="UP000077381">
    <property type="component" value="Unassembled WGS sequence"/>
</dbReference>
<evidence type="ECO:0000256" key="1">
    <source>
        <dbReference type="SAM" id="MobiDB-lite"/>
    </source>
</evidence>
<evidence type="ECO:0000313" key="3">
    <source>
        <dbReference type="Proteomes" id="UP000077381"/>
    </source>
</evidence>
<evidence type="ECO:0000313" key="2">
    <source>
        <dbReference type="EMBL" id="OAH12806.1"/>
    </source>
</evidence>